<reference evidence="1" key="1">
    <citation type="submission" date="2018-05" db="EMBL/GenBank/DDBJ databases">
        <authorList>
            <person name="Lanie J.A."/>
            <person name="Ng W.-L."/>
            <person name="Kazmierczak K.M."/>
            <person name="Andrzejewski T.M."/>
            <person name="Davidsen T.M."/>
            <person name="Wayne K.J."/>
            <person name="Tettelin H."/>
            <person name="Glass J.I."/>
            <person name="Rusch D."/>
            <person name="Podicherti R."/>
            <person name="Tsui H.-C.T."/>
            <person name="Winkler M.E."/>
        </authorList>
    </citation>
    <scope>NUCLEOTIDE SEQUENCE</scope>
</reference>
<organism evidence="1">
    <name type="scientific">marine metagenome</name>
    <dbReference type="NCBI Taxonomy" id="408172"/>
    <lineage>
        <taxon>unclassified sequences</taxon>
        <taxon>metagenomes</taxon>
        <taxon>ecological metagenomes</taxon>
    </lineage>
</organism>
<dbReference type="InterPro" id="IPR011059">
    <property type="entry name" value="Metal-dep_hydrolase_composite"/>
</dbReference>
<feature type="non-terminal residue" evidence="1">
    <location>
        <position position="30"/>
    </location>
</feature>
<dbReference type="EMBL" id="UINC01075750">
    <property type="protein sequence ID" value="SVC14240.1"/>
    <property type="molecule type" value="Genomic_DNA"/>
</dbReference>
<dbReference type="GO" id="GO:0016810">
    <property type="term" value="F:hydrolase activity, acting on carbon-nitrogen (but not peptide) bonds"/>
    <property type="evidence" value="ECO:0007669"/>
    <property type="project" value="InterPro"/>
</dbReference>
<gene>
    <name evidence="1" type="ORF">METZ01_LOCUS267094</name>
</gene>
<sequence length="30" mass="3231">MAFDYIISGGDIIDGTGKNPRYQADVGIEN</sequence>
<name>A0A382JQ55_9ZZZZ</name>
<accession>A0A382JQ55</accession>
<dbReference type="AlphaFoldDB" id="A0A382JQ55"/>
<protein>
    <submittedName>
        <fullName evidence="1">Uncharacterized protein</fullName>
    </submittedName>
</protein>
<evidence type="ECO:0000313" key="1">
    <source>
        <dbReference type="EMBL" id="SVC14240.1"/>
    </source>
</evidence>
<dbReference type="Gene3D" id="2.30.40.10">
    <property type="entry name" value="Urease, subunit C, domain 1"/>
    <property type="match status" value="1"/>
</dbReference>
<proteinExistence type="predicted"/>